<evidence type="ECO:0000313" key="8">
    <source>
        <dbReference type="EMBL" id="KAH7231808.1"/>
    </source>
</evidence>
<organism evidence="8 9">
    <name type="scientific">Fusarium redolens</name>
    <dbReference type="NCBI Taxonomy" id="48865"/>
    <lineage>
        <taxon>Eukaryota</taxon>
        <taxon>Fungi</taxon>
        <taxon>Dikarya</taxon>
        <taxon>Ascomycota</taxon>
        <taxon>Pezizomycotina</taxon>
        <taxon>Sordariomycetes</taxon>
        <taxon>Hypocreomycetidae</taxon>
        <taxon>Hypocreales</taxon>
        <taxon>Nectriaceae</taxon>
        <taxon>Fusarium</taxon>
        <taxon>Fusarium redolens species complex</taxon>
    </lineage>
</organism>
<gene>
    <name evidence="8" type="ORF">BKA55DRAFT_581854</name>
</gene>
<comment type="similarity">
    <text evidence="2">Belongs to the ADIPOR family.</text>
</comment>
<dbReference type="GO" id="GO:0016020">
    <property type="term" value="C:membrane"/>
    <property type="evidence" value="ECO:0007669"/>
    <property type="project" value="UniProtKB-SubCell"/>
</dbReference>
<evidence type="ECO:0000256" key="3">
    <source>
        <dbReference type="ARBA" id="ARBA00022692"/>
    </source>
</evidence>
<keyword evidence="5 7" id="KW-0472">Membrane</keyword>
<feature type="transmembrane region" description="Helical" evidence="7">
    <location>
        <begin position="71"/>
        <end position="88"/>
    </location>
</feature>
<keyword evidence="6" id="KW-0862">Zinc</keyword>
<feature type="transmembrane region" description="Helical" evidence="7">
    <location>
        <begin position="30"/>
        <end position="51"/>
    </location>
</feature>
<comment type="caution">
    <text evidence="8">The sequence shown here is derived from an EMBL/GenBank/DDBJ whole genome shotgun (WGS) entry which is preliminary data.</text>
</comment>
<dbReference type="PANTHER" id="PTHR20855:SF52">
    <property type="entry name" value="ADIPONECTIN RECEPTOR PROTEIN"/>
    <property type="match status" value="1"/>
</dbReference>
<dbReference type="OrthoDB" id="529367at2759"/>
<keyword evidence="3 7" id="KW-0812">Transmembrane</keyword>
<dbReference type="RefSeq" id="XP_046043745.1">
    <property type="nucleotide sequence ID" value="XM_046194076.1"/>
</dbReference>
<dbReference type="GeneID" id="70224030"/>
<name>A0A9P9JP16_FUSRE</name>
<feature type="binding site" evidence="6">
    <location>
        <position position="73"/>
    </location>
    <ligand>
        <name>Zn(2+)</name>
        <dbReference type="ChEBI" id="CHEBI:29105"/>
    </ligand>
</feature>
<evidence type="ECO:0000256" key="2">
    <source>
        <dbReference type="ARBA" id="ARBA00007018"/>
    </source>
</evidence>
<dbReference type="Pfam" id="PF03006">
    <property type="entry name" value="HlyIII"/>
    <property type="match status" value="1"/>
</dbReference>
<feature type="binding site" evidence="6">
    <location>
        <position position="69"/>
    </location>
    <ligand>
        <name>Zn(2+)</name>
        <dbReference type="ChEBI" id="CHEBI:29105"/>
    </ligand>
</feature>
<evidence type="ECO:0000256" key="5">
    <source>
        <dbReference type="ARBA" id="ARBA00023136"/>
    </source>
</evidence>
<dbReference type="PANTHER" id="PTHR20855">
    <property type="entry name" value="ADIPOR/PROGESTIN RECEPTOR-RELATED"/>
    <property type="match status" value="1"/>
</dbReference>
<sequence>MMFAAAGLSGFIPIIHGVTIYGYKGLDDRVSVTCIVIHGAMYLFGAVLYVARWPERSFPGAFGIWGSSHQIFHMFVLPAAATHFYGMVRAFGYHHTVLGSQCLTE</sequence>
<accession>A0A9P9JP16</accession>
<dbReference type="InterPro" id="IPR004254">
    <property type="entry name" value="AdipoR/HlyIII-related"/>
</dbReference>
<feature type="transmembrane region" description="Helical" evidence="7">
    <location>
        <begin position="6"/>
        <end position="23"/>
    </location>
</feature>
<evidence type="ECO:0000256" key="4">
    <source>
        <dbReference type="ARBA" id="ARBA00022989"/>
    </source>
</evidence>
<dbReference type="EMBL" id="JAGMUX010000020">
    <property type="protein sequence ID" value="KAH7231808.1"/>
    <property type="molecule type" value="Genomic_DNA"/>
</dbReference>
<comment type="subcellular location">
    <subcellularLocation>
        <location evidence="1">Membrane</location>
        <topology evidence="1">Multi-pass membrane protein</topology>
    </subcellularLocation>
</comment>
<dbReference type="GO" id="GO:0006882">
    <property type="term" value="P:intracellular zinc ion homeostasis"/>
    <property type="evidence" value="ECO:0007669"/>
    <property type="project" value="TreeGrafter"/>
</dbReference>
<evidence type="ECO:0000256" key="6">
    <source>
        <dbReference type="PIRSR" id="PIRSR604254-1"/>
    </source>
</evidence>
<dbReference type="GO" id="GO:0046872">
    <property type="term" value="F:metal ion binding"/>
    <property type="evidence" value="ECO:0007669"/>
    <property type="project" value="UniProtKB-KW"/>
</dbReference>
<protein>
    <submittedName>
        <fullName evidence="8">Hemolysin-III related-domain-containing protein</fullName>
    </submittedName>
</protein>
<dbReference type="AlphaFoldDB" id="A0A9P9JP16"/>
<dbReference type="Proteomes" id="UP000720189">
    <property type="component" value="Unassembled WGS sequence"/>
</dbReference>
<evidence type="ECO:0000256" key="7">
    <source>
        <dbReference type="SAM" id="Phobius"/>
    </source>
</evidence>
<keyword evidence="4 7" id="KW-1133">Transmembrane helix</keyword>
<keyword evidence="6" id="KW-0479">Metal-binding</keyword>
<evidence type="ECO:0000313" key="9">
    <source>
        <dbReference type="Proteomes" id="UP000720189"/>
    </source>
</evidence>
<evidence type="ECO:0000256" key="1">
    <source>
        <dbReference type="ARBA" id="ARBA00004141"/>
    </source>
</evidence>
<reference evidence="8" key="1">
    <citation type="journal article" date="2021" name="Nat. Commun.">
        <title>Genetic determinants of endophytism in the Arabidopsis root mycobiome.</title>
        <authorList>
            <person name="Mesny F."/>
            <person name="Miyauchi S."/>
            <person name="Thiergart T."/>
            <person name="Pickel B."/>
            <person name="Atanasova L."/>
            <person name="Karlsson M."/>
            <person name="Huettel B."/>
            <person name="Barry K.W."/>
            <person name="Haridas S."/>
            <person name="Chen C."/>
            <person name="Bauer D."/>
            <person name="Andreopoulos W."/>
            <person name="Pangilinan J."/>
            <person name="LaButti K."/>
            <person name="Riley R."/>
            <person name="Lipzen A."/>
            <person name="Clum A."/>
            <person name="Drula E."/>
            <person name="Henrissat B."/>
            <person name="Kohler A."/>
            <person name="Grigoriev I.V."/>
            <person name="Martin F.M."/>
            <person name="Hacquard S."/>
        </authorList>
    </citation>
    <scope>NUCLEOTIDE SEQUENCE</scope>
    <source>
        <strain evidence="8">MPI-CAGE-AT-0023</strain>
    </source>
</reference>
<proteinExistence type="inferred from homology"/>
<dbReference type="GO" id="GO:0038023">
    <property type="term" value="F:signaling receptor activity"/>
    <property type="evidence" value="ECO:0007669"/>
    <property type="project" value="TreeGrafter"/>
</dbReference>
<keyword evidence="9" id="KW-1185">Reference proteome</keyword>